<dbReference type="SUPFAM" id="SSF118196">
    <property type="entry name" value="YaeB-like"/>
    <property type="match status" value="1"/>
</dbReference>
<dbReference type="EMBL" id="UPXX01000013">
    <property type="protein sequence ID" value="VBB41954.1"/>
    <property type="molecule type" value="Genomic_DNA"/>
</dbReference>
<gene>
    <name evidence="4" type="ORF">TRIP_B200094</name>
</gene>
<dbReference type="CDD" id="cd09281">
    <property type="entry name" value="UPF0066"/>
    <property type="match status" value="1"/>
</dbReference>
<protein>
    <submittedName>
        <fullName evidence="4">Putative S-adenosyl-L-methionine-binding protein MTH_1797</fullName>
    </submittedName>
</protein>
<dbReference type="InterPro" id="IPR023370">
    <property type="entry name" value="TrmO-like_N"/>
</dbReference>
<sequence length="184" mass="20792">MNHTPDAHWPDMHLHPVGFVRSDIKSPVLAPGDGDLELQEKKEAIRQHHEKVEGGVCELVIFRDFAELLEGVEDFSHVMVLYWPHLIDPSKRQLRKVHPMGRKDLPLRGIFSTCSPARPNPILVSVVPLLERDGNILRVKGLEAVDGSPIIDIKPFVEPSHGAKNPKVPEWMSRIHRDLGLETK</sequence>
<dbReference type="InterPro" id="IPR040372">
    <property type="entry name" value="YaeB-like"/>
</dbReference>
<evidence type="ECO:0000256" key="2">
    <source>
        <dbReference type="ARBA" id="ARBA00033753"/>
    </source>
</evidence>
<dbReference type="PANTHER" id="PTHR12818:SF0">
    <property type="entry name" value="TRNA (ADENINE(37)-N6)-METHYLTRANSFERASE"/>
    <property type="match status" value="1"/>
</dbReference>
<keyword evidence="1" id="KW-0949">S-adenosyl-L-methionine</keyword>
<comment type="similarity">
    <text evidence="2">Belongs to the tRNA methyltransferase O family.</text>
</comment>
<accession>A0A653A1S4</accession>
<dbReference type="InterPro" id="IPR036414">
    <property type="entry name" value="YaeB_N_sf"/>
</dbReference>
<dbReference type="PANTHER" id="PTHR12818">
    <property type="entry name" value="TRNA (ADENINE(37)-N6)-METHYLTRANSFERASE"/>
    <property type="match status" value="1"/>
</dbReference>
<evidence type="ECO:0000259" key="3">
    <source>
        <dbReference type="PROSITE" id="PS51668"/>
    </source>
</evidence>
<feature type="domain" description="TsaA-like" evidence="3">
    <location>
        <begin position="14"/>
        <end position="165"/>
    </location>
</feature>
<dbReference type="NCBIfam" id="TIGR00104">
    <property type="entry name" value="tRNA_TsaA"/>
    <property type="match status" value="1"/>
</dbReference>
<dbReference type="Pfam" id="PF01980">
    <property type="entry name" value="TrmO_N"/>
    <property type="match status" value="1"/>
</dbReference>
<reference evidence="4" key="1">
    <citation type="submission" date="2018-07" db="EMBL/GenBank/DDBJ databases">
        <authorList>
            <consortium name="Genoscope - CEA"/>
            <person name="William W."/>
        </authorList>
    </citation>
    <scope>NUCLEOTIDE SEQUENCE</scope>
    <source>
        <strain evidence="4">IK1</strain>
    </source>
</reference>
<name>A0A653A1S4_UNCDX</name>
<evidence type="ECO:0000313" key="4">
    <source>
        <dbReference type="EMBL" id="VBB41954.1"/>
    </source>
</evidence>
<organism evidence="4">
    <name type="scientific">Uncultured Desulfatiglans sp</name>
    <dbReference type="NCBI Taxonomy" id="1748965"/>
    <lineage>
        <taxon>Bacteria</taxon>
        <taxon>Pseudomonadati</taxon>
        <taxon>Thermodesulfobacteriota</taxon>
        <taxon>Desulfobacteria</taxon>
        <taxon>Desulfatiglandales</taxon>
        <taxon>Desulfatiglandaceae</taxon>
        <taxon>Desulfatiglans</taxon>
        <taxon>environmental samples</taxon>
    </lineage>
</organism>
<dbReference type="PROSITE" id="PS51668">
    <property type="entry name" value="TSAA_2"/>
    <property type="match status" value="1"/>
</dbReference>
<dbReference type="AlphaFoldDB" id="A0A653A1S4"/>
<dbReference type="InterPro" id="IPR036413">
    <property type="entry name" value="YaeB-like_sf"/>
</dbReference>
<dbReference type="Gene3D" id="2.40.30.70">
    <property type="entry name" value="YaeB-like"/>
    <property type="match status" value="1"/>
</dbReference>
<proteinExistence type="inferred from homology"/>
<evidence type="ECO:0000256" key="1">
    <source>
        <dbReference type="ARBA" id="ARBA00022691"/>
    </source>
</evidence>